<dbReference type="EMBL" id="JAEHOC010000027">
    <property type="protein sequence ID" value="KAG2430451.1"/>
    <property type="molecule type" value="Genomic_DNA"/>
</dbReference>
<gene>
    <name evidence="2" type="ORF">HXX76_009974</name>
</gene>
<evidence type="ECO:0000313" key="3">
    <source>
        <dbReference type="Proteomes" id="UP000650467"/>
    </source>
</evidence>
<sequence>MAGAAFTAADGMDVDPGAEVSAAASGPHSRRVKCSAADSSSVLDGTAMAAGAPPAVICTPPCRESDSASLGPEGSIGATADGGQQPHLQAALSLAAGAAARSAVAAAVARLAQWEPANLRFHAGFPAAAAAAAAAATTVGAAAVPRRFPSSAAPTAAAAGEAAGAACVGTAVATAGAQQQGLGSLEGDAGRAAGGAADGPFTSEAACASAAAADDDNTISKTGSQQKLIMFDIAACESLPCADPRDLAAALAALYSRLRDGGELFVRVLLCNRRLEPGLTVAELEAVGVLPAPYYYEDFITALRAAGFAQPRLVKIEPWDIAEQVEDDGMLYRLMYSRLSVFTIRAQRNSLLDAHGCEDYGFWVVYKGTLREPPPAPKPPPQNPNQPQQQEQQGAAIRGATAAGPGDVRSSPAGGGDGGRQSVKSGEAAAAGGGGRRPSDQGPHAAAAGGKGSAAATAGKGGGGSSGGGKGSSKGGGRSAAAGGDGDGSSSSSSSSVEECYALDLFHSFPRNSPVMVCANTAAMLGEQGVSWLSPHFVVAGDRSCHMGTFSGRSLGPQHQDRCCL</sequence>
<feature type="compositionally biased region" description="Pro residues" evidence="1">
    <location>
        <begin position="372"/>
        <end position="384"/>
    </location>
</feature>
<dbReference type="SUPFAM" id="SSF53335">
    <property type="entry name" value="S-adenosyl-L-methionine-dependent methyltransferases"/>
    <property type="match status" value="1"/>
</dbReference>
<dbReference type="OrthoDB" id="8300214at2759"/>
<protein>
    <submittedName>
        <fullName evidence="2">Uncharacterized protein</fullName>
    </submittedName>
</protein>
<feature type="compositionally biased region" description="Low complexity" evidence="1">
    <location>
        <begin position="445"/>
        <end position="458"/>
    </location>
</feature>
<evidence type="ECO:0000256" key="1">
    <source>
        <dbReference type="SAM" id="MobiDB-lite"/>
    </source>
</evidence>
<comment type="caution">
    <text evidence="2">The sequence shown here is derived from an EMBL/GenBank/DDBJ whole genome shotgun (WGS) entry which is preliminary data.</text>
</comment>
<dbReference type="InterPro" id="IPR029063">
    <property type="entry name" value="SAM-dependent_MTases_sf"/>
</dbReference>
<name>A0A835VZ84_CHLIN</name>
<dbReference type="Gene3D" id="3.40.5.100">
    <property type="match status" value="1"/>
</dbReference>
<dbReference type="AlphaFoldDB" id="A0A835VZ84"/>
<accession>A0A835VZ84</accession>
<proteinExistence type="predicted"/>
<keyword evidence="3" id="KW-1185">Reference proteome</keyword>
<feature type="compositionally biased region" description="Gly residues" evidence="1">
    <location>
        <begin position="459"/>
        <end position="487"/>
    </location>
</feature>
<organism evidence="2 3">
    <name type="scientific">Chlamydomonas incerta</name>
    <dbReference type="NCBI Taxonomy" id="51695"/>
    <lineage>
        <taxon>Eukaryota</taxon>
        <taxon>Viridiplantae</taxon>
        <taxon>Chlorophyta</taxon>
        <taxon>core chlorophytes</taxon>
        <taxon>Chlorophyceae</taxon>
        <taxon>CS clade</taxon>
        <taxon>Chlamydomonadales</taxon>
        <taxon>Chlamydomonadaceae</taxon>
        <taxon>Chlamydomonas</taxon>
    </lineage>
</organism>
<feature type="region of interest" description="Disordered" evidence="1">
    <location>
        <begin position="371"/>
        <end position="494"/>
    </location>
</feature>
<evidence type="ECO:0000313" key="2">
    <source>
        <dbReference type="EMBL" id="KAG2430451.1"/>
    </source>
</evidence>
<reference evidence="2" key="1">
    <citation type="journal article" date="2020" name="bioRxiv">
        <title>Comparative genomics of Chlamydomonas.</title>
        <authorList>
            <person name="Craig R.J."/>
            <person name="Hasan A.R."/>
            <person name="Ness R.W."/>
            <person name="Keightley P.D."/>
        </authorList>
    </citation>
    <scope>NUCLEOTIDE SEQUENCE</scope>
    <source>
        <strain evidence="2">SAG 7.73</strain>
    </source>
</reference>
<dbReference type="Gene3D" id="3.40.50.150">
    <property type="entry name" value="Vaccinia Virus protein VP39"/>
    <property type="match status" value="1"/>
</dbReference>
<dbReference type="Proteomes" id="UP000650467">
    <property type="component" value="Unassembled WGS sequence"/>
</dbReference>